<feature type="transmembrane region" description="Helical" evidence="1">
    <location>
        <begin position="133"/>
        <end position="156"/>
    </location>
</feature>
<keyword evidence="3" id="KW-1185">Reference proteome</keyword>
<feature type="transmembrane region" description="Helical" evidence="1">
    <location>
        <begin position="168"/>
        <end position="190"/>
    </location>
</feature>
<sequence>MATTAASVGIAVRTLLSVLACVMAAAVAYLLAVYGLSTCFDPSDWWMHVVLLDFCIITAGIGAWFAYKESSWIKGAAFYLLLFWTGSITTCGYIVLQFYKLSPEESSKDPLYFVFKRRERGDVMEHKKEFSAITARVIFSALGCLLLGTSIYALIIDGSPFQPKVLRPCLVTTLIDVSIHVVVFWVWVAYKESSWISAFFWIILLACFRSIAICVYIVRELFYLSPEQPISLIIFSKRNRQVLITFDEPWYMTIIINHVTCPNNA</sequence>
<dbReference type="Pfam" id="PF07343">
    <property type="entry name" value="DUF1475"/>
    <property type="match status" value="1"/>
</dbReference>
<feature type="transmembrane region" description="Helical" evidence="1">
    <location>
        <begin position="78"/>
        <end position="99"/>
    </location>
</feature>
<dbReference type="PANTHER" id="PTHR36318:SF5">
    <property type="entry name" value="TRANSMEMBRANE PROTEIN"/>
    <property type="match status" value="1"/>
</dbReference>
<name>A0AA38SNI2_9ASTR</name>
<dbReference type="EMBL" id="JARYMX010000006">
    <property type="protein sequence ID" value="KAJ9545970.1"/>
    <property type="molecule type" value="Genomic_DNA"/>
</dbReference>
<gene>
    <name evidence="2" type="ORF">OSB04_025677</name>
</gene>
<proteinExistence type="predicted"/>
<evidence type="ECO:0000313" key="3">
    <source>
        <dbReference type="Proteomes" id="UP001172457"/>
    </source>
</evidence>
<feature type="transmembrane region" description="Helical" evidence="1">
    <location>
        <begin position="196"/>
        <end position="218"/>
    </location>
</feature>
<feature type="transmembrane region" description="Helical" evidence="1">
    <location>
        <begin position="45"/>
        <end position="66"/>
    </location>
</feature>
<dbReference type="AlphaFoldDB" id="A0AA38SNI2"/>
<evidence type="ECO:0000256" key="1">
    <source>
        <dbReference type="SAM" id="Phobius"/>
    </source>
</evidence>
<comment type="caution">
    <text evidence="2">The sequence shown here is derived from an EMBL/GenBank/DDBJ whole genome shotgun (WGS) entry which is preliminary data.</text>
</comment>
<feature type="transmembrane region" description="Helical" evidence="1">
    <location>
        <begin position="12"/>
        <end position="33"/>
    </location>
</feature>
<keyword evidence="1" id="KW-0812">Transmembrane</keyword>
<accession>A0AA38SNI2</accession>
<dbReference type="Proteomes" id="UP001172457">
    <property type="component" value="Chromosome 6"/>
</dbReference>
<evidence type="ECO:0000313" key="2">
    <source>
        <dbReference type="EMBL" id="KAJ9545970.1"/>
    </source>
</evidence>
<protein>
    <submittedName>
        <fullName evidence="2">Uncharacterized protein</fullName>
    </submittedName>
</protein>
<dbReference type="InterPro" id="IPR009943">
    <property type="entry name" value="DUF1475"/>
</dbReference>
<reference evidence="2" key="1">
    <citation type="submission" date="2023-03" db="EMBL/GenBank/DDBJ databases">
        <title>Chromosome-scale reference genome and RAD-based genetic map of yellow starthistle (Centaurea solstitialis) reveal putative structural variation and QTLs associated with invader traits.</title>
        <authorList>
            <person name="Reatini B."/>
            <person name="Cang F.A."/>
            <person name="Jiang Q."/>
            <person name="Mckibben M.T.W."/>
            <person name="Barker M.S."/>
            <person name="Rieseberg L.H."/>
            <person name="Dlugosch K.M."/>
        </authorList>
    </citation>
    <scope>NUCLEOTIDE SEQUENCE</scope>
    <source>
        <strain evidence="2">CAN-66</strain>
        <tissue evidence="2">Leaf</tissue>
    </source>
</reference>
<dbReference type="PANTHER" id="PTHR36318">
    <property type="entry name" value="OS06G0581300 PROTEIN"/>
    <property type="match status" value="1"/>
</dbReference>
<organism evidence="2 3">
    <name type="scientific">Centaurea solstitialis</name>
    <name type="common">yellow star-thistle</name>
    <dbReference type="NCBI Taxonomy" id="347529"/>
    <lineage>
        <taxon>Eukaryota</taxon>
        <taxon>Viridiplantae</taxon>
        <taxon>Streptophyta</taxon>
        <taxon>Embryophyta</taxon>
        <taxon>Tracheophyta</taxon>
        <taxon>Spermatophyta</taxon>
        <taxon>Magnoliopsida</taxon>
        <taxon>eudicotyledons</taxon>
        <taxon>Gunneridae</taxon>
        <taxon>Pentapetalae</taxon>
        <taxon>asterids</taxon>
        <taxon>campanulids</taxon>
        <taxon>Asterales</taxon>
        <taxon>Asteraceae</taxon>
        <taxon>Carduoideae</taxon>
        <taxon>Cardueae</taxon>
        <taxon>Centaureinae</taxon>
        <taxon>Centaurea</taxon>
    </lineage>
</organism>
<keyword evidence="1" id="KW-0472">Membrane</keyword>
<keyword evidence="1" id="KW-1133">Transmembrane helix</keyword>